<sequence>MAAYESLVLGATGAVGSQVVSQLVQSPLCTRVFALTRRQLSASEKADKFGSEAANSPKLDVKVVDFDALKQQDFNVGRDGKTPEAVFCCLGTTRGDAGSDEAFIKVDHDYVVSSAKCAKDGGSTYFGLVTSAASGASKNSFFLYPRTKGLVEEAVKANGFERLSIFRPGLLNRAESSRKWEWVANCIMSGVDTKTVAAAMIRDFEARDGKQREFSDAQIRELGK</sequence>
<keyword evidence="5" id="KW-1185">Reference proteome</keyword>
<dbReference type="AlphaFoldDB" id="A0A507FA87"/>
<evidence type="ECO:0000259" key="3">
    <source>
        <dbReference type="Pfam" id="PF13460"/>
    </source>
</evidence>
<dbReference type="PANTHER" id="PTHR14097:SF7">
    <property type="entry name" value="OXIDOREDUCTASE HTATIP2"/>
    <property type="match status" value="1"/>
</dbReference>
<comment type="similarity">
    <text evidence="2">Belongs to the FMP52 family.</text>
</comment>
<feature type="domain" description="NAD(P)-binding" evidence="3">
    <location>
        <begin position="10"/>
        <end position="181"/>
    </location>
</feature>
<reference evidence="4 5" key="1">
    <citation type="journal article" date="2019" name="Sci. Rep.">
        <title>Comparative genomics of chytrid fungi reveal insights into the obligate biotrophic and pathogenic lifestyle of Synchytrium endobioticum.</title>
        <authorList>
            <person name="van de Vossenberg B.T.L.H."/>
            <person name="Warris S."/>
            <person name="Nguyen H.D.T."/>
            <person name="van Gent-Pelzer M.P.E."/>
            <person name="Joly D.L."/>
            <person name="van de Geest H.C."/>
            <person name="Bonants P.J.M."/>
            <person name="Smith D.S."/>
            <person name="Levesque C.A."/>
            <person name="van der Lee T.A.J."/>
        </authorList>
    </citation>
    <scope>NUCLEOTIDE SEQUENCE [LARGE SCALE GENOMIC DNA]</scope>
    <source>
        <strain evidence="4 5">CBS 675.73</strain>
    </source>
</reference>
<dbReference type="STRING" id="246404.A0A507FA87"/>
<dbReference type="InterPro" id="IPR016040">
    <property type="entry name" value="NAD(P)-bd_dom"/>
</dbReference>
<dbReference type="Gene3D" id="3.40.50.720">
    <property type="entry name" value="NAD(P)-binding Rossmann-like Domain"/>
    <property type="match status" value="1"/>
</dbReference>
<dbReference type="Pfam" id="PF13460">
    <property type="entry name" value="NAD_binding_10"/>
    <property type="match status" value="1"/>
</dbReference>
<evidence type="ECO:0000313" key="5">
    <source>
        <dbReference type="Proteomes" id="UP000320333"/>
    </source>
</evidence>
<dbReference type="OrthoDB" id="430436at2759"/>
<gene>
    <name evidence="4" type="ORF">CcCBS67573_g05647</name>
</gene>
<dbReference type="SUPFAM" id="SSF51735">
    <property type="entry name" value="NAD(P)-binding Rossmann-fold domains"/>
    <property type="match status" value="1"/>
</dbReference>
<dbReference type="EMBL" id="QEAP01000209">
    <property type="protein sequence ID" value="TPX73094.1"/>
    <property type="molecule type" value="Genomic_DNA"/>
</dbReference>
<dbReference type="InterPro" id="IPR036291">
    <property type="entry name" value="NAD(P)-bd_dom_sf"/>
</dbReference>
<dbReference type="Proteomes" id="UP000320333">
    <property type="component" value="Unassembled WGS sequence"/>
</dbReference>
<dbReference type="GO" id="GO:0005741">
    <property type="term" value="C:mitochondrial outer membrane"/>
    <property type="evidence" value="ECO:0007669"/>
    <property type="project" value="UniProtKB-SubCell"/>
</dbReference>
<accession>A0A507FA87</accession>
<organism evidence="4 5">
    <name type="scientific">Chytriomyces confervae</name>
    <dbReference type="NCBI Taxonomy" id="246404"/>
    <lineage>
        <taxon>Eukaryota</taxon>
        <taxon>Fungi</taxon>
        <taxon>Fungi incertae sedis</taxon>
        <taxon>Chytridiomycota</taxon>
        <taxon>Chytridiomycota incertae sedis</taxon>
        <taxon>Chytridiomycetes</taxon>
        <taxon>Chytridiales</taxon>
        <taxon>Chytriomycetaceae</taxon>
        <taxon>Chytriomyces</taxon>
    </lineage>
</organism>
<dbReference type="PANTHER" id="PTHR14097">
    <property type="entry name" value="OXIDOREDUCTASE HTATIP2"/>
    <property type="match status" value="1"/>
</dbReference>
<comment type="subcellular location">
    <subcellularLocation>
        <location evidence="1">Mitochondrion outer membrane</location>
        <topology evidence="1">Peripheral membrane protein</topology>
    </subcellularLocation>
</comment>
<name>A0A507FA87_9FUNG</name>
<protein>
    <recommendedName>
        <fullName evidence="3">NAD(P)-binding domain-containing protein</fullName>
    </recommendedName>
</protein>
<evidence type="ECO:0000256" key="2">
    <source>
        <dbReference type="ARBA" id="ARBA00006617"/>
    </source>
</evidence>
<evidence type="ECO:0000256" key="1">
    <source>
        <dbReference type="ARBA" id="ARBA00004450"/>
    </source>
</evidence>
<evidence type="ECO:0000313" key="4">
    <source>
        <dbReference type="EMBL" id="TPX73094.1"/>
    </source>
</evidence>
<comment type="caution">
    <text evidence="4">The sequence shown here is derived from an EMBL/GenBank/DDBJ whole genome shotgun (WGS) entry which is preliminary data.</text>
</comment>
<proteinExistence type="inferred from homology"/>
<dbReference type="GO" id="GO:0051170">
    <property type="term" value="P:import into nucleus"/>
    <property type="evidence" value="ECO:0007669"/>
    <property type="project" value="TreeGrafter"/>
</dbReference>